<reference evidence="1" key="1">
    <citation type="journal article" date="2014" name="Front. Microbiol.">
        <title>High frequency of phylogenetically diverse reductive dehalogenase-homologous genes in deep subseafloor sedimentary metagenomes.</title>
        <authorList>
            <person name="Kawai M."/>
            <person name="Futagami T."/>
            <person name="Toyoda A."/>
            <person name="Takaki Y."/>
            <person name="Nishi S."/>
            <person name="Hori S."/>
            <person name="Arai W."/>
            <person name="Tsubouchi T."/>
            <person name="Morono Y."/>
            <person name="Uchiyama I."/>
            <person name="Ito T."/>
            <person name="Fujiyama A."/>
            <person name="Inagaki F."/>
            <person name="Takami H."/>
        </authorList>
    </citation>
    <scope>NUCLEOTIDE SEQUENCE</scope>
    <source>
        <strain evidence="1">Expedition CK06-06</strain>
    </source>
</reference>
<dbReference type="Gene3D" id="1.20.1600.10">
    <property type="entry name" value="Outer membrane efflux proteins (OEP)"/>
    <property type="match status" value="1"/>
</dbReference>
<sequence length="276" mass="31031">PRLDIEAGASRGTYLAARKVNEDDSYFIAPTLSWEIDFWGKFRRANEAALAELMASESSLRTVQISLISEVVSTYFLLLDFQQRLEISRQTRDSRNESLDMIQKRFSKGIIPEIDLNQAQIQKEIAESSIPVFERLISKTENTLSILLGRLPGEIQEGTDLHHQAMPPDIPVGLPSFLLERRPDIAEAEYLLHAQTAKIGVAEALRFPSISLTGIAGYASTELDKLTSEGDAWSVSGGLFAPIIDFDKNKLRVVIREKEAEQALYRYQNIILFAFK</sequence>
<comment type="caution">
    <text evidence="1">The sequence shown here is derived from an EMBL/GenBank/DDBJ whole genome shotgun (WGS) entry which is preliminary data.</text>
</comment>
<dbReference type="GO" id="GO:0015562">
    <property type="term" value="F:efflux transmembrane transporter activity"/>
    <property type="evidence" value="ECO:0007669"/>
    <property type="project" value="InterPro"/>
</dbReference>
<dbReference type="AlphaFoldDB" id="X0U4K9"/>
<dbReference type="InterPro" id="IPR003423">
    <property type="entry name" value="OMP_efflux"/>
</dbReference>
<dbReference type="InterPro" id="IPR010131">
    <property type="entry name" value="MdtP/NodT-like"/>
</dbReference>
<dbReference type="EMBL" id="BARS01018422">
    <property type="protein sequence ID" value="GAF94301.1"/>
    <property type="molecule type" value="Genomic_DNA"/>
</dbReference>
<gene>
    <name evidence="1" type="ORF">S01H1_29976</name>
</gene>
<dbReference type="SUPFAM" id="SSF56954">
    <property type="entry name" value="Outer membrane efflux proteins (OEP)"/>
    <property type="match status" value="1"/>
</dbReference>
<feature type="non-terminal residue" evidence="1">
    <location>
        <position position="1"/>
    </location>
</feature>
<name>X0U4K9_9ZZZZ</name>
<dbReference type="PANTHER" id="PTHR30203:SF33">
    <property type="entry name" value="BLR4455 PROTEIN"/>
    <property type="match status" value="1"/>
</dbReference>
<organism evidence="1">
    <name type="scientific">marine sediment metagenome</name>
    <dbReference type="NCBI Taxonomy" id="412755"/>
    <lineage>
        <taxon>unclassified sequences</taxon>
        <taxon>metagenomes</taxon>
        <taxon>ecological metagenomes</taxon>
    </lineage>
</organism>
<evidence type="ECO:0000313" key="1">
    <source>
        <dbReference type="EMBL" id="GAF94301.1"/>
    </source>
</evidence>
<dbReference type="Pfam" id="PF02321">
    <property type="entry name" value="OEP"/>
    <property type="match status" value="2"/>
</dbReference>
<dbReference type="PANTHER" id="PTHR30203">
    <property type="entry name" value="OUTER MEMBRANE CATION EFFLUX PROTEIN"/>
    <property type="match status" value="1"/>
</dbReference>
<feature type="non-terminal residue" evidence="1">
    <location>
        <position position="276"/>
    </location>
</feature>
<protein>
    <submittedName>
        <fullName evidence="1">Uncharacterized protein</fullName>
    </submittedName>
</protein>
<accession>X0U4K9</accession>
<proteinExistence type="predicted"/>